<sequence>MIGAEKDNQVNFSPSNQEESCNVTTELEAELEQLSSALAEKGAELRDVIKEEKQRKEAELQGLTWTRTLVPGQEVTREGAMRPPHGLRLLPSCILLVLLVLLVQFPQTGSRPAPEDLDPGETRRPRTL</sequence>
<comment type="caution">
    <text evidence="4">The sequence shown here is derived from an EMBL/GenBank/DDBJ whole genome shotgun (WGS) entry which is preliminary data.</text>
</comment>
<keyword evidence="1" id="KW-0175">Coiled coil</keyword>
<gene>
    <name evidence="4" type="ORF">EYF80_040820</name>
</gene>
<evidence type="ECO:0000313" key="4">
    <source>
        <dbReference type="EMBL" id="TNN48993.1"/>
    </source>
</evidence>
<name>A0A4Z2G7T6_9TELE</name>
<evidence type="ECO:0000256" key="1">
    <source>
        <dbReference type="SAM" id="Coils"/>
    </source>
</evidence>
<feature type="region of interest" description="Disordered" evidence="2">
    <location>
        <begin position="108"/>
        <end position="128"/>
    </location>
</feature>
<feature type="region of interest" description="Disordered" evidence="2">
    <location>
        <begin position="1"/>
        <end position="24"/>
    </location>
</feature>
<proteinExistence type="predicted"/>
<protein>
    <submittedName>
        <fullName evidence="4">Uncharacterized protein</fullName>
    </submittedName>
</protein>
<reference evidence="4 5" key="1">
    <citation type="submission" date="2019-03" db="EMBL/GenBank/DDBJ databases">
        <title>First draft genome of Liparis tanakae, snailfish: a comprehensive survey of snailfish specific genes.</title>
        <authorList>
            <person name="Kim W."/>
            <person name="Song I."/>
            <person name="Jeong J.-H."/>
            <person name="Kim D."/>
            <person name="Kim S."/>
            <person name="Ryu S."/>
            <person name="Song J.Y."/>
            <person name="Lee S.K."/>
        </authorList>
    </citation>
    <scope>NUCLEOTIDE SEQUENCE [LARGE SCALE GENOMIC DNA]</scope>
    <source>
        <tissue evidence="4">Muscle</tissue>
    </source>
</reference>
<keyword evidence="3" id="KW-0472">Membrane</keyword>
<organism evidence="4 5">
    <name type="scientific">Liparis tanakae</name>
    <name type="common">Tanaka's snailfish</name>
    <dbReference type="NCBI Taxonomy" id="230148"/>
    <lineage>
        <taxon>Eukaryota</taxon>
        <taxon>Metazoa</taxon>
        <taxon>Chordata</taxon>
        <taxon>Craniata</taxon>
        <taxon>Vertebrata</taxon>
        <taxon>Euteleostomi</taxon>
        <taxon>Actinopterygii</taxon>
        <taxon>Neopterygii</taxon>
        <taxon>Teleostei</taxon>
        <taxon>Neoteleostei</taxon>
        <taxon>Acanthomorphata</taxon>
        <taxon>Eupercaria</taxon>
        <taxon>Perciformes</taxon>
        <taxon>Cottioidei</taxon>
        <taxon>Cottales</taxon>
        <taxon>Liparidae</taxon>
        <taxon>Liparis</taxon>
    </lineage>
</organism>
<evidence type="ECO:0000256" key="2">
    <source>
        <dbReference type="SAM" id="MobiDB-lite"/>
    </source>
</evidence>
<keyword evidence="3" id="KW-1133">Transmembrane helix</keyword>
<feature type="compositionally biased region" description="Polar residues" evidence="2">
    <location>
        <begin position="9"/>
        <end position="24"/>
    </location>
</feature>
<accession>A0A4Z2G7T6</accession>
<dbReference type="Proteomes" id="UP000314294">
    <property type="component" value="Unassembled WGS sequence"/>
</dbReference>
<evidence type="ECO:0000313" key="5">
    <source>
        <dbReference type="Proteomes" id="UP000314294"/>
    </source>
</evidence>
<dbReference type="AlphaFoldDB" id="A0A4Z2G7T6"/>
<dbReference type="EMBL" id="SRLO01000674">
    <property type="protein sequence ID" value="TNN48993.1"/>
    <property type="molecule type" value="Genomic_DNA"/>
</dbReference>
<feature type="transmembrane region" description="Helical" evidence="3">
    <location>
        <begin position="87"/>
        <end position="105"/>
    </location>
</feature>
<keyword evidence="5" id="KW-1185">Reference proteome</keyword>
<keyword evidence="3" id="KW-0812">Transmembrane</keyword>
<feature type="coiled-coil region" evidence="1">
    <location>
        <begin position="24"/>
        <end position="51"/>
    </location>
</feature>
<evidence type="ECO:0000256" key="3">
    <source>
        <dbReference type="SAM" id="Phobius"/>
    </source>
</evidence>